<evidence type="ECO:0000256" key="1">
    <source>
        <dbReference type="ARBA" id="ARBA00004173"/>
    </source>
</evidence>
<dbReference type="Pfam" id="PF07961">
    <property type="entry name" value="MBA1"/>
    <property type="match status" value="1"/>
</dbReference>
<keyword evidence="2" id="KW-0809">Transit peptide</keyword>
<evidence type="ECO:0000313" key="5">
    <source>
        <dbReference type="Proteomes" id="UP001447188"/>
    </source>
</evidence>
<dbReference type="InterPro" id="IPR032710">
    <property type="entry name" value="NTF2-like_dom_sf"/>
</dbReference>
<protein>
    <submittedName>
        <fullName evidence="4">Uncharacterized protein</fullName>
    </submittedName>
</protein>
<dbReference type="InterPro" id="IPR024621">
    <property type="entry name" value="Mba1"/>
</dbReference>
<dbReference type="SUPFAM" id="SSF54427">
    <property type="entry name" value="NTF2-like"/>
    <property type="match status" value="1"/>
</dbReference>
<sequence length="208" mass="23981">MPTGANLPGLFSQPGERFQLIKRRIRQRIMDLRDMIIFRYVTKHKLHIREPKKIAPSLHHDMYTAFAEGDLETLRIICGEGLLSSFQKRISIRGPTKVEWKLHKMLSPPKVASSKAHYYGGKGLLRRQAIVRIHSLQSLAKFTLRGELVKGSGTPKEIMEYVVLEKKYENGKESPWYIWGTTEETTIKVLAEQKRKTELQEASRLISP</sequence>
<evidence type="ECO:0000313" key="4">
    <source>
        <dbReference type="EMBL" id="KAL0632508.1"/>
    </source>
</evidence>
<keyword evidence="5" id="KW-1185">Reference proteome</keyword>
<evidence type="ECO:0000256" key="3">
    <source>
        <dbReference type="ARBA" id="ARBA00023128"/>
    </source>
</evidence>
<dbReference type="PANTHER" id="PTHR28554">
    <property type="entry name" value="39S RIBOSOMAL PROTEIN L45, MITOCHONDRIAL"/>
    <property type="match status" value="1"/>
</dbReference>
<reference evidence="4 5" key="1">
    <citation type="submission" date="2024-02" db="EMBL/GenBank/DDBJ databases">
        <title>Discinaceae phylogenomics.</title>
        <authorList>
            <person name="Dirks A.C."/>
            <person name="James T.Y."/>
        </authorList>
    </citation>
    <scope>NUCLEOTIDE SEQUENCE [LARGE SCALE GENOMIC DNA]</scope>
    <source>
        <strain evidence="4 5">ACD0624</strain>
    </source>
</reference>
<dbReference type="Gene3D" id="3.10.450.240">
    <property type="match status" value="1"/>
</dbReference>
<gene>
    <name evidence="4" type="ORF">Q9L58_008615</name>
</gene>
<evidence type="ECO:0000256" key="2">
    <source>
        <dbReference type="ARBA" id="ARBA00022946"/>
    </source>
</evidence>
<proteinExistence type="predicted"/>
<dbReference type="PANTHER" id="PTHR28554:SF1">
    <property type="entry name" value="LARGE RIBOSOMAL SUBUNIT PROTEIN ML45"/>
    <property type="match status" value="1"/>
</dbReference>
<keyword evidence="3" id="KW-0496">Mitochondrion</keyword>
<name>A0ABR3G9G0_9PEZI</name>
<comment type="subcellular location">
    <subcellularLocation>
        <location evidence="1">Mitochondrion</location>
    </subcellularLocation>
</comment>
<comment type="caution">
    <text evidence="4">The sequence shown here is derived from an EMBL/GenBank/DDBJ whole genome shotgun (WGS) entry which is preliminary data.</text>
</comment>
<dbReference type="Proteomes" id="UP001447188">
    <property type="component" value="Unassembled WGS sequence"/>
</dbReference>
<dbReference type="EMBL" id="JBBBZM010000165">
    <property type="protein sequence ID" value="KAL0632508.1"/>
    <property type="molecule type" value="Genomic_DNA"/>
</dbReference>
<accession>A0ABR3G9G0</accession>
<dbReference type="InterPro" id="IPR051975">
    <property type="entry name" value="mtLSU_mL45"/>
</dbReference>
<organism evidence="4 5">
    <name type="scientific">Discina gigas</name>
    <dbReference type="NCBI Taxonomy" id="1032678"/>
    <lineage>
        <taxon>Eukaryota</taxon>
        <taxon>Fungi</taxon>
        <taxon>Dikarya</taxon>
        <taxon>Ascomycota</taxon>
        <taxon>Pezizomycotina</taxon>
        <taxon>Pezizomycetes</taxon>
        <taxon>Pezizales</taxon>
        <taxon>Discinaceae</taxon>
        <taxon>Discina</taxon>
    </lineage>
</organism>